<evidence type="ECO:0000256" key="9">
    <source>
        <dbReference type="ARBA" id="ARBA00023167"/>
    </source>
</evidence>
<evidence type="ECO:0000256" key="11">
    <source>
        <dbReference type="PIRSR" id="PIRSR000382-1"/>
    </source>
</evidence>
<evidence type="ECO:0000313" key="17">
    <source>
        <dbReference type="Proteomes" id="UP000245474"/>
    </source>
</evidence>
<name>A0A2U2N9U2_9GAMM</name>
<evidence type="ECO:0000256" key="4">
    <source>
        <dbReference type="ARBA" id="ARBA00022603"/>
    </source>
</evidence>
<comment type="caution">
    <text evidence="16">The sequence shown here is derived from an EMBL/GenBank/DDBJ whole genome shotgun (WGS) entry which is preliminary data.</text>
</comment>
<dbReference type="NCBIfam" id="NF003556">
    <property type="entry name" value="PRK05222.1"/>
    <property type="match status" value="1"/>
</dbReference>
<evidence type="ECO:0000256" key="10">
    <source>
        <dbReference type="HAMAP-Rule" id="MF_00172"/>
    </source>
</evidence>
<evidence type="ECO:0000259" key="14">
    <source>
        <dbReference type="Pfam" id="PF01717"/>
    </source>
</evidence>
<feature type="binding site" evidence="12">
    <location>
        <position position="627"/>
    </location>
    <ligand>
        <name>Zn(2+)</name>
        <dbReference type="ChEBI" id="CHEBI:29105"/>
        <label>1</label>
        <note>catalytic</note>
    </ligand>
</feature>
<dbReference type="CDD" id="cd03311">
    <property type="entry name" value="CIMS_C_terminal_like"/>
    <property type="match status" value="1"/>
</dbReference>
<reference evidence="16 17" key="1">
    <citation type="submission" date="2018-05" db="EMBL/GenBank/DDBJ databases">
        <title>Spiribacter halobius sp. nov., a moderately halophilic bacterium isolated from marine solar saltern.</title>
        <authorList>
            <person name="Zheng W.-S."/>
            <person name="Lu D.-C."/>
            <person name="Du Z.-J."/>
        </authorList>
    </citation>
    <scope>NUCLEOTIDE SEQUENCE [LARGE SCALE GENOMIC DNA]</scope>
    <source>
        <strain evidence="16 17">E85</strain>
    </source>
</reference>
<keyword evidence="7 10" id="KW-0479">Metal-binding</keyword>
<comment type="catalytic activity">
    <reaction evidence="10">
        <text>5-methyltetrahydropteroyltri-L-glutamate + L-homocysteine = tetrahydropteroyltri-L-glutamate + L-methionine</text>
        <dbReference type="Rhea" id="RHEA:21196"/>
        <dbReference type="ChEBI" id="CHEBI:57844"/>
        <dbReference type="ChEBI" id="CHEBI:58140"/>
        <dbReference type="ChEBI" id="CHEBI:58199"/>
        <dbReference type="ChEBI" id="CHEBI:58207"/>
        <dbReference type="EC" id="2.1.1.14"/>
    </reaction>
</comment>
<evidence type="ECO:0000313" key="16">
    <source>
        <dbReference type="EMBL" id="PWG65734.1"/>
    </source>
</evidence>
<feature type="binding site" evidence="10">
    <location>
        <position position="629"/>
    </location>
    <ligand>
        <name>Zn(2+)</name>
        <dbReference type="ChEBI" id="CHEBI:29105"/>
        <note>catalytic</note>
    </ligand>
</feature>
<feature type="binding site" evidence="10">
    <location>
        <position position="470"/>
    </location>
    <ligand>
        <name>L-homocysteine</name>
        <dbReference type="ChEBI" id="CHEBI:58199"/>
    </ligand>
</feature>
<feature type="binding site" evidence="10 11">
    <location>
        <position position="585"/>
    </location>
    <ligand>
        <name>L-methionine</name>
        <dbReference type="ChEBI" id="CHEBI:57844"/>
    </ligand>
</feature>
<evidence type="ECO:0000256" key="7">
    <source>
        <dbReference type="ARBA" id="ARBA00022723"/>
    </source>
</evidence>
<organism evidence="16 17">
    <name type="scientific">Sediminicurvatus halobius</name>
    <dbReference type="NCBI Taxonomy" id="2182432"/>
    <lineage>
        <taxon>Bacteria</taxon>
        <taxon>Pseudomonadati</taxon>
        <taxon>Pseudomonadota</taxon>
        <taxon>Gammaproteobacteria</taxon>
        <taxon>Chromatiales</taxon>
        <taxon>Ectothiorhodospiraceae</taxon>
        <taxon>Sediminicurvatus</taxon>
    </lineage>
</organism>
<dbReference type="EC" id="2.1.1.14" evidence="10"/>
<dbReference type="GO" id="GO:0009086">
    <property type="term" value="P:methionine biosynthetic process"/>
    <property type="evidence" value="ECO:0007669"/>
    <property type="project" value="UniProtKB-UniRule"/>
</dbReference>
<keyword evidence="10" id="KW-0677">Repeat</keyword>
<feature type="binding site" evidence="10">
    <location>
        <position position="651"/>
    </location>
    <ligand>
        <name>Zn(2+)</name>
        <dbReference type="ChEBI" id="CHEBI:29105"/>
        <note>catalytic</note>
    </ligand>
</feature>
<feature type="binding site" evidence="10">
    <location>
        <position position="627"/>
    </location>
    <ligand>
        <name>Zn(2+)</name>
        <dbReference type="ChEBI" id="CHEBI:29105"/>
        <note>catalytic</note>
    </ligand>
</feature>
<feature type="binding site" evidence="10 11">
    <location>
        <position position="470"/>
    </location>
    <ligand>
        <name>L-methionine</name>
        <dbReference type="ChEBI" id="CHEBI:57844"/>
    </ligand>
</feature>
<dbReference type="CDD" id="cd03312">
    <property type="entry name" value="CIMS_N_terminal_like"/>
    <property type="match status" value="1"/>
</dbReference>
<accession>A0A2U2N9U2</accession>
<feature type="binding site" evidence="10">
    <location>
        <position position="114"/>
    </location>
    <ligand>
        <name>5-methyltetrahydropteroyltri-L-glutamate</name>
        <dbReference type="ChEBI" id="CHEBI:58207"/>
    </ligand>
</feature>
<dbReference type="GO" id="GO:0003871">
    <property type="term" value="F:5-methyltetrahydropteroyltriglutamate-homocysteine S-methyltransferase activity"/>
    <property type="evidence" value="ECO:0007669"/>
    <property type="project" value="UniProtKB-UniRule"/>
</dbReference>
<dbReference type="NCBIfam" id="TIGR01371">
    <property type="entry name" value="met_syn_B12ind"/>
    <property type="match status" value="1"/>
</dbReference>
<feature type="binding site" evidence="10 11">
    <location>
        <begin position="417"/>
        <end position="419"/>
    </location>
    <ligand>
        <name>L-homocysteine</name>
        <dbReference type="ChEBI" id="CHEBI:58199"/>
    </ligand>
</feature>
<feature type="binding site" evidence="10 11">
    <location>
        <begin position="417"/>
        <end position="419"/>
    </location>
    <ligand>
        <name>L-methionine</name>
        <dbReference type="ChEBI" id="CHEBI:57844"/>
    </ligand>
</feature>
<dbReference type="EMBL" id="QFFI01000001">
    <property type="protein sequence ID" value="PWG65734.1"/>
    <property type="molecule type" value="Genomic_DNA"/>
</dbReference>
<protein>
    <recommendedName>
        <fullName evidence="10">5-methyltetrahydropteroyltriglutamate--homocysteine methyltransferase</fullName>
        <ecNumber evidence="10">2.1.1.14</ecNumber>
    </recommendedName>
    <alternativeName>
        <fullName evidence="10">Cobalamin-independent methionine synthase</fullName>
    </alternativeName>
    <alternativeName>
        <fullName evidence="10">Methionine synthase, vitamin-B12 independent isozyme</fullName>
    </alternativeName>
</protein>
<dbReference type="Pfam" id="PF01717">
    <property type="entry name" value="Meth_synt_2"/>
    <property type="match status" value="1"/>
</dbReference>
<proteinExistence type="inferred from homology"/>
<evidence type="ECO:0000256" key="8">
    <source>
        <dbReference type="ARBA" id="ARBA00022833"/>
    </source>
</evidence>
<feature type="binding site" evidence="10 11">
    <location>
        <position position="547"/>
    </location>
    <ligand>
        <name>5-methyltetrahydropteroyltri-L-glutamate</name>
        <dbReference type="ChEBI" id="CHEBI:58207"/>
    </ligand>
</feature>
<dbReference type="PANTHER" id="PTHR30519">
    <property type="entry name" value="5-METHYLTETRAHYDROPTEROYLTRIGLUTAMATE--HOMOCYSTEINE METHYLTRANSFERASE"/>
    <property type="match status" value="1"/>
</dbReference>
<evidence type="ECO:0000256" key="6">
    <source>
        <dbReference type="ARBA" id="ARBA00022679"/>
    </source>
</evidence>
<keyword evidence="17" id="KW-1185">Reference proteome</keyword>
<dbReference type="Gene3D" id="3.20.20.210">
    <property type="match status" value="2"/>
</dbReference>
<comment type="function">
    <text evidence="1 10">Catalyzes the transfer of a methyl group from 5-methyltetrahydrofolate to homocysteine resulting in methionine formation.</text>
</comment>
<keyword evidence="6 10" id="KW-0808">Transferase</keyword>
<dbReference type="SUPFAM" id="SSF51726">
    <property type="entry name" value="UROD/MetE-like"/>
    <property type="match status" value="2"/>
</dbReference>
<feature type="domain" description="Cobalamin-independent methionine synthase MetE N-terminal" evidence="15">
    <location>
        <begin position="5"/>
        <end position="306"/>
    </location>
</feature>
<comment type="cofactor">
    <cofactor evidence="12">
        <name>Zn(2+)</name>
        <dbReference type="ChEBI" id="CHEBI:29105"/>
    </cofactor>
    <text evidence="12">Binds 2 Zn(2+) ions per subunit.</text>
</comment>
<dbReference type="Proteomes" id="UP000245474">
    <property type="component" value="Unassembled WGS sequence"/>
</dbReference>
<feature type="binding site" evidence="12">
    <location>
        <position position="629"/>
    </location>
    <ligand>
        <name>Zn(2+)</name>
        <dbReference type="ChEBI" id="CHEBI:29105"/>
        <label>1</label>
        <note>catalytic</note>
    </ligand>
</feature>
<gene>
    <name evidence="10" type="primary">metE</name>
    <name evidence="16" type="ORF">DEM34_00220</name>
</gene>
<feature type="binding site" evidence="12">
    <location>
        <position position="712"/>
    </location>
    <ligand>
        <name>Zn(2+)</name>
        <dbReference type="ChEBI" id="CHEBI:29105"/>
        <label>1</label>
        <note>catalytic</note>
    </ligand>
</feature>
<feature type="binding site" evidence="11">
    <location>
        <position position="19"/>
    </location>
    <ligand>
        <name>5-methyltetrahydropteroyltri-L-glutamate</name>
        <dbReference type="ChEBI" id="CHEBI:58207"/>
    </ligand>
</feature>
<feature type="binding site" evidence="10">
    <location>
        <begin position="16"/>
        <end position="19"/>
    </location>
    <ligand>
        <name>5-methyltetrahydropteroyltri-L-glutamate</name>
        <dbReference type="ChEBI" id="CHEBI:58207"/>
    </ligand>
</feature>
<evidence type="ECO:0000256" key="3">
    <source>
        <dbReference type="ARBA" id="ARBA00009553"/>
    </source>
</evidence>
<evidence type="ECO:0000259" key="15">
    <source>
        <dbReference type="Pfam" id="PF08267"/>
    </source>
</evidence>
<dbReference type="InterPro" id="IPR006276">
    <property type="entry name" value="Cobalamin-indep_Met_synthase"/>
</dbReference>
<evidence type="ECO:0000256" key="12">
    <source>
        <dbReference type="PIRSR" id="PIRSR000382-2"/>
    </source>
</evidence>
<feature type="binding site" evidence="10">
    <location>
        <position position="591"/>
    </location>
    <ligand>
        <name>5-methyltetrahydropteroyltri-L-glutamate</name>
        <dbReference type="ChEBI" id="CHEBI:58207"/>
    </ligand>
</feature>
<evidence type="ECO:0000256" key="13">
    <source>
        <dbReference type="PIRSR" id="PIRSR000382-3"/>
    </source>
</evidence>
<feature type="binding site" evidence="10 11">
    <location>
        <position position="585"/>
    </location>
    <ligand>
        <name>L-homocysteine</name>
        <dbReference type="ChEBI" id="CHEBI:58199"/>
    </ligand>
</feature>
<dbReference type="UniPathway" id="UPA00051">
    <property type="reaction ID" value="UER00082"/>
</dbReference>
<keyword evidence="8 10" id="KW-0862">Zinc</keyword>
<dbReference type="RefSeq" id="WP_109675047.1">
    <property type="nucleotide sequence ID" value="NZ_CP086615.1"/>
</dbReference>
<dbReference type="InterPro" id="IPR013215">
    <property type="entry name" value="Cbl-indep_Met_Synth_N"/>
</dbReference>
<dbReference type="AlphaFoldDB" id="A0A2U2N9U2"/>
<feature type="binding site" evidence="10">
    <location>
        <position position="712"/>
    </location>
    <ligand>
        <name>Zn(2+)</name>
        <dbReference type="ChEBI" id="CHEBI:29105"/>
        <note>catalytic</note>
    </ligand>
</feature>
<evidence type="ECO:0000256" key="1">
    <source>
        <dbReference type="ARBA" id="ARBA00002777"/>
    </source>
</evidence>
<dbReference type="OrthoDB" id="244285at2"/>
<evidence type="ECO:0000256" key="5">
    <source>
        <dbReference type="ARBA" id="ARBA00022605"/>
    </source>
</evidence>
<dbReference type="Pfam" id="PF08267">
    <property type="entry name" value="Meth_synt_1"/>
    <property type="match status" value="1"/>
</dbReference>
<sequence>MPRIHNLGFPRIGARRELKRALEGYWAGRLDADELQRRGAELRRRHWRQQAAAGVDPVPVGDFSWYDHVLDVTAMLGVIPERFAGNPLDLDTRFHMARGRAAGRPDVAPCPMTKWFDTNYHYIVPELEAASRFRADPAPLVAELAEARAEGHTPKPVLVGPLTWLRLARPIDGSDPLAHADALAEAYARLLQGLGEAGADWVQLDEPALATDLPQDWWAAAERIYDALRTGPVRVLLAVYFGDAGPWQPRLESLPVAGLHLDGVRATETLATALERWDGERVLSAGVIDGRNVWRSDLDALAGRLGPAARRLGDALWLAPSCPLLHVPVDLEGETRLPEGLRPRLAFAVQKLDELGELARRLDAAELPASAGGATATTRAEDVVFPPERLRRRRPYPERAPRQREHLRLPRVPTTTIGSLPQTAEIRRTRRDWRAGRLDDAAYETRMREEIGQAIAEQEALGLDVLVHGEAERNDMVEYFGERLEGIATTAGGWVQSYGSRCVKPPIVHGAISRPGPITVPWFRHAQSLTERPVKGMLTGPVTILQWSFVRTDQPRAETARQLAEALRAEVAELEAAGARIIQIDEPALREGLPLRAAERPDYLRWAVDAFRLASAGVDDSTQIHTHMCYSEFGDILDAITELDADVITIEAARSRMALLDAFAEHGYPNEIGPGIYDIHSPRVPEQQEMLALLEAAARVFPLERLWANPDCGLKTRSWAEIRPALANLVAAARTLRARHED</sequence>
<feature type="active site" description="Proton donor" evidence="10 13">
    <location>
        <position position="680"/>
    </location>
</feature>
<feature type="domain" description="Cobalamin-independent methionine synthase MetE C-terminal/archaeal" evidence="14">
    <location>
        <begin position="413"/>
        <end position="734"/>
    </location>
</feature>
<dbReference type="HAMAP" id="MF_00172">
    <property type="entry name" value="Meth_synth"/>
    <property type="match status" value="1"/>
</dbReference>
<comment type="pathway">
    <text evidence="2 10">Amino-acid biosynthesis; L-methionine biosynthesis via de novo pathway; L-methionine from L-homocysteine (MetE route): step 1/1.</text>
</comment>
<dbReference type="GO" id="GO:0008270">
    <property type="term" value="F:zinc ion binding"/>
    <property type="evidence" value="ECO:0007669"/>
    <property type="project" value="InterPro"/>
</dbReference>
<dbReference type="PIRSF" id="PIRSF000382">
    <property type="entry name" value="MeTrfase_B12_ind"/>
    <property type="match status" value="1"/>
</dbReference>
<feature type="binding site" evidence="11">
    <location>
        <position position="119"/>
    </location>
    <ligand>
        <name>5-methyltetrahydropteroyltri-L-glutamate</name>
        <dbReference type="ChEBI" id="CHEBI:58207"/>
    </ligand>
</feature>
<evidence type="ECO:0000256" key="2">
    <source>
        <dbReference type="ARBA" id="ARBA00004681"/>
    </source>
</evidence>
<feature type="binding site" evidence="10 11">
    <location>
        <begin position="501"/>
        <end position="502"/>
    </location>
    <ligand>
        <name>5-methyltetrahydropteroyltri-L-glutamate</name>
        <dbReference type="ChEBI" id="CHEBI:58207"/>
    </ligand>
</feature>
<keyword evidence="4 10" id="KW-0489">Methyltransferase</keyword>
<comment type="cofactor">
    <cofactor evidence="10">
        <name>Zn(2+)</name>
        <dbReference type="ChEBI" id="CHEBI:29105"/>
    </cofactor>
    <text evidence="10">Binds 1 zinc ion per subunit.</text>
</comment>
<comment type="similarity">
    <text evidence="3 10">Belongs to the vitamin-B12 independent methionine synthase family.</text>
</comment>
<keyword evidence="9 10" id="KW-0486">Methionine biosynthesis</keyword>
<dbReference type="InterPro" id="IPR002629">
    <property type="entry name" value="Met_Synth_C/arc"/>
</dbReference>
<dbReference type="GO" id="GO:0032259">
    <property type="term" value="P:methylation"/>
    <property type="evidence" value="ECO:0007669"/>
    <property type="project" value="UniProtKB-KW"/>
</dbReference>
<dbReference type="InterPro" id="IPR038071">
    <property type="entry name" value="UROD/MetE-like_sf"/>
</dbReference>
<feature type="binding site" evidence="12">
    <location>
        <position position="651"/>
    </location>
    <ligand>
        <name>Zn(2+)</name>
        <dbReference type="ChEBI" id="CHEBI:29105"/>
        <label>1</label>
        <note>catalytic</note>
    </ligand>
</feature>
<keyword evidence="5 10" id="KW-0028">Amino-acid biosynthesis</keyword>